<dbReference type="Pfam" id="PF00580">
    <property type="entry name" value="UvrD-helicase"/>
    <property type="match status" value="1"/>
</dbReference>
<dbReference type="InterPro" id="IPR027417">
    <property type="entry name" value="P-loop_NTPase"/>
</dbReference>
<dbReference type="GO" id="GO:0043138">
    <property type="term" value="F:3'-5' DNA helicase activity"/>
    <property type="evidence" value="ECO:0007669"/>
    <property type="project" value="UniProtKB-EC"/>
</dbReference>
<dbReference type="PANTHER" id="PTHR11070:SF2">
    <property type="entry name" value="ATP-DEPENDENT DNA HELICASE SRS2"/>
    <property type="match status" value="1"/>
</dbReference>
<evidence type="ECO:0000256" key="3">
    <source>
        <dbReference type="ARBA" id="ARBA00022763"/>
    </source>
</evidence>
<reference evidence="19" key="1">
    <citation type="submission" date="2020-03" db="EMBL/GenBank/DDBJ databases">
        <title>Roseovarius gahaiensis sp. nov., isolated from Gahai Saline Lake, China.</title>
        <authorList>
            <person name="Sun X."/>
        </authorList>
    </citation>
    <scope>NUCLEOTIDE SEQUENCE</scope>
    <source>
        <strain evidence="19">GH877</strain>
    </source>
</reference>
<dbReference type="SUPFAM" id="SSF52540">
    <property type="entry name" value="P-loop containing nucleoside triphosphate hydrolases"/>
    <property type="match status" value="1"/>
</dbReference>
<evidence type="ECO:0000256" key="8">
    <source>
        <dbReference type="ARBA" id="ARBA00023125"/>
    </source>
</evidence>
<dbReference type="InterPro" id="IPR038726">
    <property type="entry name" value="PDDEXK_AddAB-type"/>
</dbReference>
<name>A0A967BC06_9RHOB</name>
<feature type="compositionally biased region" description="Basic and acidic residues" evidence="16">
    <location>
        <begin position="1"/>
        <end position="19"/>
    </location>
</feature>
<evidence type="ECO:0000256" key="12">
    <source>
        <dbReference type="ARBA" id="ARBA00034808"/>
    </source>
</evidence>
<comment type="caution">
    <text evidence="19">The sequence shown here is derived from an EMBL/GenBank/DDBJ whole genome shotgun (WGS) entry which is preliminary data.</text>
</comment>
<keyword evidence="20" id="KW-1185">Reference proteome</keyword>
<evidence type="ECO:0000256" key="6">
    <source>
        <dbReference type="ARBA" id="ARBA00022839"/>
    </source>
</evidence>
<evidence type="ECO:0000256" key="10">
    <source>
        <dbReference type="ARBA" id="ARBA00023235"/>
    </source>
</evidence>
<feature type="binding site" evidence="15">
    <location>
        <begin position="25"/>
        <end position="32"/>
    </location>
    <ligand>
        <name>ATP</name>
        <dbReference type="ChEBI" id="CHEBI:30616"/>
    </ligand>
</feature>
<dbReference type="InterPro" id="IPR014151">
    <property type="entry name" value="DNA_helicase_AddA"/>
</dbReference>
<keyword evidence="1" id="KW-0540">Nuclease</keyword>
<keyword evidence="10" id="KW-0413">Isomerase</keyword>
<evidence type="ECO:0000256" key="1">
    <source>
        <dbReference type="ARBA" id="ARBA00022722"/>
    </source>
</evidence>
<feature type="domain" description="UvrD-like helicase ATP-binding" evidence="17">
    <location>
        <begin position="4"/>
        <end position="476"/>
    </location>
</feature>
<keyword evidence="3" id="KW-0227">DNA damage</keyword>
<dbReference type="InterPro" id="IPR011335">
    <property type="entry name" value="Restrct_endonuc-II-like"/>
</dbReference>
<dbReference type="InterPro" id="IPR011604">
    <property type="entry name" value="PDDEXK-like_dom_sf"/>
</dbReference>
<sequence length="1132" mass="124375">MMPRDDATQRQIDAARPDRSTWLSANAGSGKTRVLTDRVARLLLDDVDPQHILCLTYTKAAASEMQNRLFKRLGAWAMLSDDDLRKALDDLGFEGLIDDDALRSARRLFARAIEAPGGLKIQTIHSFCAGLLRRFPLEAGVSPQFTEMEDRTAALLRDEILEQIATGPDAHTLAALVRHHTNDDLDTLTAEIVRRRAFFDGDTSDAKLAAAFGQTPNMTLDDISKQVFLGSEQTLLTSLLSALEASSTNDQKAAAKLRGISQLDASALPILESVFLNSSGAKEPFSAKIGSFPTKACRDGLGAIMTQIEQWMARVETAREARLATLAIQKTRTLTEFAAVFLPAYDRAKAQRGWLDFDDLILRARQLLTDPAVAAWVLFRLDGGIDHILVDEAQDTSPVQWQVIERLAQEFTSGEGARADVTRTIFVVGDKKQSIYSFQGADPREFDRMKTDFAARLQAMGQPLQDMEMEYSFRSSRAILDLVDRTFANSQDSGFTPSQGHKAFKSDLPGRVDLWPVVEKPAKDDDPVWYSPVDVKAANDPATVLAQHVAKTIRCMVDQRQLIPDDNAETGLRPVRPGDVMILVQRRSDLFHEIIRECKAQDLPIAGADRLKVGAELAVKDLAALLSFLATPEDSLSLAIALRSPLFGWSEADLYKLAHERRQKYLWAALRDRAEDHPETMAMLNDLRGQADYLRPYDLIERILTRHDGRRKLLARLGSEAEDGIDALLSQAMAYEQRAVDSLTGFLVWMETDDLEIKRQLDSAGDRIRVMTVHGAKGLESPLVILPDTGKRNVTVRDQIAISGGTPLWRTSAGDMPSVMIQANEAAKAAERAERDRLLYVAMTRAEKWLIVAAAGDLGKQGDTWYDMIEAGLQRSGAQEHRFDSGSGLRLEHGNWAGSGSDLQDDPPGAAPILPGLFRAPAPIAPDRPKTLSPSTDLGGTKALPDERGLDEDAAKRRGRLIHRLLEYLPQAPQADWPVVAARLMSTGADVASADEHALLLAEAEKVLTKPSLGDLFAPDTLTEVSITATLDALQNRRIHGTIDRLIVTPETVLAVDYKTNAAVPHGPATCPVGLLRQMGAYAHALAEIYPDRQIETALLWTRTATLMRLPHDLVTGALCDTPALDASVSET</sequence>
<dbReference type="PROSITE" id="PS51198">
    <property type="entry name" value="UVRD_HELICASE_ATP_BIND"/>
    <property type="match status" value="1"/>
</dbReference>
<dbReference type="GO" id="GO:0005829">
    <property type="term" value="C:cytosol"/>
    <property type="evidence" value="ECO:0007669"/>
    <property type="project" value="TreeGrafter"/>
</dbReference>
<keyword evidence="9" id="KW-0234">DNA repair</keyword>
<comment type="catalytic activity">
    <reaction evidence="14">
        <text>ATP + H2O = ADP + phosphate + H(+)</text>
        <dbReference type="Rhea" id="RHEA:13065"/>
        <dbReference type="ChEBI" id="CHEBI:15377"/>
        <dbReference type="ChEBI" id="CHEBI:15378"/>
        <dbReference type="ChEBI" id="CHEBI:30616"/>
        <dbReference type="ChEBI" id="CHEBI:43474"/>
        <dbReference type="ChEBI" id="CHEBI:456216"/>
        <dbReference type="EC" id="5.6.2.4"/>
    </reaction>
</comment>
<keyword evidence="4 15" id="KW-0378">Hydrolase</keyword>
<evidence type="ECO:0000256" key="16">
    <source>
        <dbReference type="SAM" id="MobiDB-lite"/>
    </source>
</evidence>
<keyword evidence="7 15" id="KW-0067">ATP-binding</keyword>
<dbReference type="PANTHER" id="PTHR11070">
    <property type="entry name" value="UVRD / RECB / PCRA DNA HELICASE FAMILY MEMBER"/>
    <property type="match status" value="1"/>
</dbReference>
<proteinExistence type="predicted"/>
<dbReference type="GO" id="GO:0033202">
    <property type="term" value="C:DNA helicase complex"/>
    <property type="evidence" value="ECO:0007669"/>
    <property type="project" value="TreeGrafter"/>
</dbReference>
<dbReference type="Proteomes" id="UP000639775">
    <property type="component" value="Unassembled WGS sequence"/>
</dbReference>
<dbReference type="Pfam" id="PF13361">
    <property type="entry name" value="UvrD_C"/>
    <property type="match status" value="1"/>
</dbReference>
<gene>
    <name evidence="19" type="primary">addA</name>
    <name evidence="19" type="ORF">HAT86_01490</name>
</gene>
<dbReference type="EC" id="5.6.2.4" evidence="12"/>
<dbReference type="PROSITE" id="PS51217">
    <property type="entry name" value="UVRD_HELICASE_CTER"/>
    <property type="match status" value="1"/>
</dbReference>
<dbReference type="InterPro" id="IPR014016">
    <property type="entry name" value="UvrD-like_ATP-bd"/>
</dbReference>
<dbReference type="GO" id="GO:0004527">
    <property type="term" value="F:exonuclease activity"/>
    <property type="evidence" value="ECO:0007669"/>
    <property type="project" value="UniProtKB-KW"/>
</dbReference>
<evidence type="ECO:0000256" key="5">
    <source>
        <dbReference type="ARBA" id="ARBA00022806"/>
    </source>
</evidence>
<evidence type="ECO:0000256" key="13">
    <source>
        <dbReference type="ARBA" id="ARBA00034923"/>
    </source>
</evidence>
<evidence type="ECO:0000259" key="18">
    <source>
        <dbReference type="PROSITE" id="PS51217"/>
    </source>
</evidence>
<dbReference type="EMBL" id="JAAORB010000002">
    <property type="protein sequence ID" value="NHQ73136.1"/>
    <property type="molecule type" value="Genomic_DNA"/>
</dbReference>
<dbReference type="GO" id="GO:0003677">
    <property type="term" value="F:DNA binding"/>
    <property type="evidence" value="ECO:0007669"/>
    <property type="project" value="UniProtKB-KW"/>
</dbReference>
<keyword evidence="5 15" id="KW-0347">Helicase</keyword>
<dbReference type="Gene3D" id="3.90.320.10">
    <property type="match status" value="1"/>
</dbReference>
<feature type="region of interest" description="Disordered" evidence="16">
    <location>
        <begin position="1"/>
        <end position="25"/>
    </location>
</feature>
<dbReference type="NCBIfam" id="TIGR02784">
    <property type="entry name" value="addA_alphas"/>
    <property type="match status" value="1"/>
</dbReference>
<keyword evidence="8" id="KW-0238">DNA-binding</keyword>
<dbReference type="InterPro" id="IPR000212">
    <property type="entry name" value="DNA_helicase_UvrD/REP"/>
</dbReference>
<evidence type="ECO:0000256" key="2">
    <source>
        <dbReference type="ARBA" id="ARBA00022741"/>
    </source>
</evidence>
<evidence type="ECO:0000259" key="17">
    <source>
        <dbReference type="PROSITE" id="PS51198"/>
    </source>
</evidence>
<evidence type="ECO:0000256" key="15">
    <source>
        <dbReference type="PROSITE-ProRule" id="PRU00560"/>
    </source>
</evidence>
<dbReference type="SUPFAM" id="SSF52980">
    <property type="entry name" value="Restriction endonuclease-like"/>
    <property type="match status" value="1"/>
</dbReference>
<evidence type="ECO:0000313" key="20">
    <source>
        <dbReference type="Proteomes" id="UP000639775"/>
    </source>
</evidence>
<evidence type="ECO:0000256" key="7">
    <source>
        <dbReference type="ARBA" id="ARBA00022840"/>
    </source>
</evidence>
<feature type="domain" description="UvrD-like helicase C-terminal" evidence="18">
    <location>
        <begin position="495"/>
        <end position="778"/>
    </location>
</feature>
<evidence type="ECO:0000256" key="11">
    <source>
        <dbReference type="ARBA" id="ARBA00034617"/>
    </source>
</evidence>
<keyword evidence="2 15" id="KW-0547">Nucleotide-binding</keyword>
<organism evidence="19 20">
    <name type="scientific">Roseovarius gahaiensis</name>
    <dbReference type="NCBI Taxonomy" id="2716691"/>
    <lineage>
        <taxon>Bacteria</taxon>
        <taxon>Pseudomonadati</taxon>
        <taxon>Pseudomonadota</taxon>
        <taxon>Alphaproteobacteria</taxon>
        <taxon>Rhodobacterales</taxon>
        <taxon>Roseobacteraceae</taxon>
        <taxon>Roseovarius</taxon>
    </lineage>
</organism>
<protein>
    <recommendedName>
        <fullName evidence="12">DNA 3'-5' helicase</fullName>
        <ecNumber evidence="12">5.6.2.4</ecNumber>
    </recommendedName>
    <alternativeName>
        <fullName evidence="13">DNA 3'-5' helicase II</fullName>
    </alternativeName>
</protein>
<dbReference type="GO" id="GO:0005524">
    <property type="term" value="F:ATP binding"/>
    <property type="evidence" value="ECO:0007669"/>
    <property type="project" value="UniProtKB-UniRule"/>
</dbReference>
<evidence type="ECO:0000256" key="14">
    <source>
        <dbReference type="ARBA" id="ARBA00048988"/>
    </source>
</evidence>
<evidence type="ECO:0000256" key="9">
    <source>
        <dbReference type="ARBA" id="ARBA00023204"/>
    </source>
</evidence>
<evidence type="ECO:0000313" key="19">
    <source>
        <dbReference type="EMBL" id="NHQ73136.1"/>
    </source>
</evidence>
<comment type="catalytic activity">
    <reaction evidence="11">
        <text>Couples ATP hydrolysis with the unwinding of duplex DNA by translocating in the 3'-5' direction.</text>
        <dbReference type="EC" id="5.6.2.4"/>
    </reaction>
</comment>
<feature type="region of interest" description="Disordered" evidence="16">
    <location>
        <begin position="924"/>
        <end position="947"/>
    </location>
</feature>
<evidence type="ECO:0000256" key="4">
    <source>
        <dbReference type="ARBA" id="ARBA00022801"/>
    </source>
</evidence>
<dbReference type="Pfam" id="PF12705">
    <property type="entry name" value="PDDEXK_1"/>
    <property type="match status" value="1"/>
</dbReference>
<dbReference type="AlphaFoldDB" id="A0A967BC06"/>
<accession>A0A967BC06</accession>
<keyword evidence="6" id="KW-0269">Exonuclease</keyword>
<dbReference type="GO" id="GO:0000725">
    <property type="term" value="P:recombinational repair"/>
    <property type="evidence" value="ECO:0007669"/>
    <property type="project" value="TreeGrafter"/>
</dbReference>
<dbReference type="Gene3D" id="1.10.486.10">
    <property type="entry name" value="PCRA, domain 4"/>
    <property type="match status" value="1"/>
</dbReference>
<dbReference type="InterPro" id="IPR014017">
    <property type="entry name" value="DNA_helicase_UvrD-like_C"/>
</dbReference>
<dbReference type="Gene3D" id="3.40.50.300">
    <property type="entry name" value="P-loop containing nucleotide triphosphate hydrolases"/>
    <property type="match status" value="4"/>
</dbReference>